<protein>
    <submittedName>
        <fullName evidence="8">DoxX family protein</fullName>
    </submittedName>
</protein>
<dbReference type="InterPro" id="IPR032808">
    <property type="entry name" value="DoxX"/>
</dbReference>
<evidence type="ECO:0000313" key="8">
    <source>
        <dbReference type="EMBL" id="AEL26080.1"/>
    </source>
</evidence>
<dbReference type="HOGENOM" id="CLU_058421_6_5_10"/>
<evidence type="ECO:0000256" key="3">
    <source>
        <dbReference type="ARBA" id="ARBA00022475"/>
    </source>
</evidence>
<feature type="transmembrane region" description="Helical" evidence="7">
    <location>
        <begin position="109"/>
        <end position="128"/>
    </location>
</feature>
<dbReference type="Proteomes" id="UP000001635">
    <property type="component" value="Chromosome"/>
</dbReference>
<name>G0J617_CYCMS</name>
<accession>G0J617</accession>
<gene>
    <name evidence="8" type="ordered locus">Cycma_2338</name>
</gene>
<dbReference type="KEGG" id="cmr:Cycma_2338"/>
<keyword evidence="3" id="KW-1003">Cell membrane</keyword>
<keyword evidence="9" id="KW-1185">Reference proteome</keyword>
<dbReference type="GO" id="GO:0005886">
    <property type="term" value="C:plasma membrane"/>
    <property type="evidence" value="ECO:0007669"/>
    <property type="project" value="UniProtKB-SubCell"/>
</dbReference>
<feature type="transmembrane region" description="Helical" evidence="7">
    <location>
        <begin position="12"/>
        <end position="30"/>
    </location>
</feature>
<evidence type="ECO:0000256" key="2">
    <source>
        <dbReference type="ARBA" id="ARBA00006679"/>
    </source>
</evidence>
<evidence type="ECO:0000256" key="7">
    <source>
        <dbReference type="SAM" id="Phobius"/>
    </source>
</evidence>
<comment type="similarity">
    <text evidence="2">Belongs to the DoxX family.</text>
</comment>
<evidence type="ECO:0000256" key="4">
    <source>
        <dbReference type="ARBA" id="ARBA00022692"/>
    </source>
</evidence>
<reference evidence="9" key="1">
    <citation type="submission" date="2011-07" db="EMBL/GenBank/DDBJ databases">
        <title>The complete genome of Cyclobacterium marinum DSM 745.</title>
        <authorList>
            <person name="Lucas S."/>
            <person name="Han J."/>
            <person name="Lapidus A."/>
            <person name="Bruce D."/>
            <person name="Goodwin L."/>
            <person name="Pitluck S."/>
            <person name="Peters L."/>
            <person name="Kyrpides N."/>
            <person name="Mavromatis K."/>
            <person name="Ivanova N."/>
            <person name="Ovchinnikova G."/>
            <person name="Chertkov O."/>
            <person name="Detter J.C."/>
            <person name="Tapia R."/>
            <person name="Han C."/>
            <person name="Land M."/>
            <person name="Hauser L."/>
            <person name="Markowitz V."/>
            <person name="Cheng J.-F."/>
            <person name="Hugenholtz P."/>
            <person name="Woyke T."/>
            <person name="Wu D."/>
            <person name="Tindall B."/>
            <person name="Schuetze A."/>
            <person name="Brambilla E."/>
            <person name="Klenk H.-P."/>
            <person name="Eisen J.A."/>
        </authorList>
    </citation>
    <scope>NUCLEOTIDE SEQUENCE [LARGE SCALE GENOMIC DNA]</scope>
    <source>
        <strain evidence="9">ATCC 25205 / DSM 745 / LMG 13164 / NCIMB 1802</strain>
    </source>
</reference>
<dbReference type="AlphaFoldDB" id="G0J617"/>
<evidence type="ECO:0000313" key="9">
    <source>
        <dbReference type="Proteomes" id="UP000001635"/>
    </source>
</evidence>
<dbReference type="PANTHER" id="PTHR33452">
    <property type="entry name" value="OXIDOREDUCTASE CATD-RELATED"/>
    <property type="match status" value="1"/>
</dbReference>
<organism evidence="8 9">
    <name type="scientific">Cyclobacterium marinum (strain ATCC 25205 / DSM 745 / LMG 13164 / NCIMB 1802)</name>
    <name type="common">Flectobacillus marinus</name>
    <dbReference type="NCBI Taxonomy" id="880070"/>
    <lineage>
        <taxon>Bacteria</taxon>
        <taxon>Pseudomonadati</taxon>
        <taxon>Bacteroidota</taxon>
        <taxon>Cytophagia</taxon>
        <taxon>Cytophagales</taxon>
        <taxon>Cyclobacteriaceae</taxon>
        <taxon>Cyclobacterium</taxon>
    </lineage>
</organism>
<dbReference type="InterPro" id="IPR051907">
    <property type="entry name" value="DoxX-like_oxidoreductase"/>
</dbReference>
<keyword evidence="4 7" id="KW-0812">Transmembrane</keyword>
<dbReference type="OrthoDB" id="9813193at2"/>
<keyword evidence="6 7" id="KW-0472">Membrane</keyword>
<sequence>MKKIVFSNKPFVLDFGLLLLRVGASLMLVSHGWSKVIHFSERLNSFADPIGLGPAVSLQLAIFAEFFCAIFLILGFMSRIILVPMIINMAVIAFIVHGGSEFGKQELSLIYLLVFIVLMLLGPGKISLDGTILKRRSRY</sequence>
<dbReference type="EMBL" id="CP002955">
    <property type="protein sequence ID" value="AEL26080.1"/>
    <property type="molecule type" value="Genomic_DNA"/>
</dbReference>
<dbReference type="RefSeq" id="WP_014020373.1">
    <property type="nucleotide sequence ID" value="NC_015914.1"/>
</dbReference>
<dbReference type="Pfam" id="PF07681">
    <property type="entry name" value="DoxX"/>
    <property type="match status" value="1"/>
</dbReference>
<dbReference type="eggNOG" id="COG2259">
    <property type="taxonomic scope" value="Bacteria"/>
</dbReference>
<evidence type="ECO:0000256" key="1">
    <source>
        <dbReference type="ARBA" id="ARBA00004651"/>
    </source>
</evidence>
<evidence type="ECO:0000256" key="6">
    <source>
        <dbReference type="ARBA" id="ARBA00023136"/>
    </source>
</evidence>
<keyword evidence="5 7" id="KW-1133">Transmembrane helix</keyword>
<feature type="transmembrane region" description="Helical" evidence="7">
    <location>
        <begin position="50"/>
        <end position="73"/>
    </location>
</feature>
<evidence type="ECO:0000256" key="5">
    <source>
        <dbReference type="ARBA" id="ARBA00022989"/>
    </source>
</evidence>
<comment type="subcellular location">
    <subcellularLocation>
        <location evidence="1">Cell membrane</location>
        <topology evidence="1">Multi-pass membrane protein</topology>
    </subcellularLocation>
</comment>
<feature type="transmembrane region" description="Helical" evidence="7">
    <location>
        <begin position="80"/>
        <end position="97"/>
    </location>
</feature>
<dbReference type="PANTHER" id="PTHR33452:SF1">
    <property type="entry name" value="INNER MEMBRANE PROTEIN YPHA-RELATED"/>
    <property type="match status" value="1"/>
</dbReference>
<proteinExistence type="inferred from homology"/>